<evidence type="ECO:0000313" key="4">
    <source>
        <dbReference type="Proteomes" id="UP001362999"/>
    </source>
</evidence>
<feature type="transmembrane region" description="Helical" evidence="2">
    <location>
        <begin position="41"/>
        <end position="59"/>
    </location>
</feature>
<keyword evidence="2" id="KW-0812">Transmembrane</keyword>
<organism evidence="3 4">
    <name type="scientific">Favolaschia claudopus</name>
    <dbReference type="NCBI Taxonomy" id="2862362"/>
    <lineage>
        <taxon>Eukaryota</taxon>
        <taxon>Fungi</taxon>
        <taxon>Dikarya</taxon>
        <taxon>Basidiomycota</taxon>
        <taxon>Agaricomycotina</taxon>
        <taxon>Agaricomycetes</taxon>
        <taxon>Agaricomycetidae</taxon>
        <taxon>Agaricales</taxon>
        <taxon>Marasmiineae</taxon>
        <taxon>Mycenaceae</taxon>
        <taxon>Favolaschia</taxon>
    </lineage>
</organism>
<keyword evidence="2" id="KW-1133">Transmembrane helix</keyword>
<sequence>MGPVPHLGDEMPGDKQATSVSLTNRCPAPLPMASTPENVKLLLGPVFAGTAFTTYFVSARRRQDTLIIRRELLQPSVSGVRFAYIHGAPSFPPVKVTLPVRPNGVPHIFQRP</sequence>
<proteinExistence type="predicted"/>
<feature type="region of interest" description="Disordered" evidence="1">
    <location>
        <begin position="1"/>
        <end position="22"/>
    </location>
</feature>
<keyword evidence="4" id="KW-1185">Reference proteome</keyword>
<reference evidence="3 4" key="1">
    <citation type="journal article" date="2024" name="J Genomics">
        <title>Draft genome sequencing and assembly of Favolaschia claudopus CIRM-BRFM 2984 isolated from oak limbs.</title>
        <authorList>
            <person name="Navarro D."/>
            <person name="Drula E."/>
            <person name="Chaduli D."/>
            <person name="Cazenave R."/>
            <person name="Ahrendt S."/>
            <person name="Wang J."/>
            <person name="Lipzen A."/>
            <person name="Daum C."/>
            <person name="Barry K."/>
            <person name="Grigoriev I.V."/>
            <person name="Favel A."/>
            <person name="Rosso M.N."/>
            <person name="Martin F."/>
        </authorList>
    </citation>
    <scope>NUCLEOTIDE SEQUENCE [LARGE SCALE GENOMIC DNA]</scope>
    <source>
        <strain evidence="3 4">CIRM-BRFM 2984</strain>
    </source>
</reference>
<evidence type="ECO:0000256" key="2">
    <source>
        <dbReference type="SAM" id="Phobius"/>
    </source>
</evidence>
<accession>A0AAW0CT28</accession>
<keyword evidence="2" id="KW-0472">Membrane</keyword>
<gene>
    <name evidence="3" type="ORF">R3P38DRAFT_2768638</name>
</gene>
<evidence type="ECO:0000313" key="3">
    <source>
        <dbReference type="EMBL" id="KAK7041296.1"/>
    </source>
</evidence>
<name>A0AAW0CT28_9AGAR</name>
<dbReference type="EMBL" id="JAWWNJ010000014">
    <property type="protein sequence ID" value="KAK7041296.1"/>
    <property type="molecule type" value="Genomic_DNA"/>
</dbReference>
<dbReference type="Proteomes" id="UP001362999">
    <property type="component" value="Unassembled WGS sequence"/>
</dbReference>
<evidence type="ECO:0000256" key="1">
    <source>
        <dbReference type="SAM" id="MobiDB-lite"/>
    </source>
</evidence>
<comment type="caution">
    <text evidence="3">The sequence shown here is derived from an EMBL/GenBank/DDBJ whole genome shotgun (WGS) entry which is preliminary data.</text>
</comment>
<dbReference type="AlphaFoldDB" id="A0AAW0CT28"/>
<protein>
    <submittedName>
        <fullName evidence="3">Uncharacterized protein</fullName>
    </submittedName>
</protein>